<feature type="compositionally biased region" description="Polar residues" evidence="1">
    <location>
        <begin position="27"/>
        <end position="41"/>
    </location>
</feature>
<dbReference type="EMBL" id="JACSEA010000019">
    <property type="protein sequence ID" value="KAF7382073.1"/>
    <property type="molecule type" value="Genomic_DNA"/>
</dbReference>
<feature type="region of interest" description="Disordered" evidence="1">
    <location>
        <begin position="1"/>
        <end position="48"/>
    </location>
</feature>
<organism evidence="2 3">
    <name type="scientific">Vespula vulgaris</name>
    <name type="common">Yellow jacket</name>
    <name type="synonym">Wasp</name>
    <dbReference type="NCBI Taxonomy" id="7454"/>
    <lineage>
        <taxon>Eukaryota</taxon>
        <taxon>Metazoa</taxon>
        <taxon>Ecdysozoa</taxon>
        <taxon>Arthropoda</taxon>
        <taxon>Hexapoda</taxon>
        <taxon>Insecta</taxon>
        <taxon>Pterygota</taxon>
        <taxon>Neoptera</taxon>
        <taxon>Endopterygota</taxon>
        <taxon>Hymenoptera</taxon>
        <taxon>Apocrita</taxon>
        <taxon>Aculeata</taxon>
        <taxon>Vespoidea</taxon>
        <taxon>Vespidae</taxon>
        <taxon>Vespinae</taxon>
        <taxon>Vespula</taxon>
    </lineage>
</organism>
<dbReference type="AlphaFoldDB" id="A0A834J5S7"/>
<evidence type="ECO:0000256" key="1">
    <source>
        <dbReference type="SAM" id="MobiDB-lite"/>
    </source>
</evidence>
<dbReference type="Proteomes" id="UP000614350">
    <property type="component" value="Unassembled WGS sequence"/>
</dbReference>
<gene>
    <name evidence="2" type="ORF">HZH66_013505</name>
</gene>
<comment type="caution">
    <text evidence="2">The sequence shown here is derived from an EMBL/GenBank/DDBJ whole genome shotgun (WGS) entry which is preliminary data.</text>
</comment>
<sequence>MRMKQLQQPVERPAANSQRPAARRHQQTAISKQPSASTHQQAAGRGLQSEFLINKNEANFSNFPLPYECAESLSESSAYPRLEDHHPSTYFNLLGAATIRRREYEVAAAIVVARRYSRCAVQ</sequence>
<accession>A0A834J5S7</accession>
<evidence type="ECO:0000313" key="3">
    <source>
        <dbReference type="Proteomes" id="UP000614350"/>
    </source>
</evidence>
<keyword evidence="3" id="KW-1185">Reference proteome</keyword>
<proteinExistence type="predicted"/>
<protein>
    <submittedName>
        <fullName evidence="2">Uncharacterized protein</fullName>
    </submittedName>
</protein>
<name>A0A834J5S7_VESVU</name>
<reference evidence="2" key="1">
    <citation type="journal article" date="2020" name="G3 (Bethesda)">
        <title>High-Quality Assemblies for Three Invasive Social Wasps from the &lt;i&gt;Vespula&lt;/i&gt; Genus.</title>
        <authorList>
            <person name="Harrop T.W.R."/>
            <person name="Guhlin J."/>
            <person name="McLaughlin G.M."/>
            <person name="Permina E."/>
            <person name="Stockwell P."/>
            <person name="Gilligan J."/>
            <person name="Le Lec M.F."/>
            <person name="Gruber M.A.M."/>
            <person name="Quinn O."/>
            <person name="Lovegrove M."/>
            <person name="Duncan E.J."/>
            <person name="Remnant E.J."/>
            <person name="Van Eeckhoven J."/>
            <person name="Graham B."/>
            <person name="Knapp R.A."/>
            <person name="Langford K.W."/>
            <person name="Kronenberg Z."/>
            <person name="Press M.O."/>
            <person name="Eacker S.M."/>
            <person name="Wilson-Rankin E.E."/>
            <person name="Purcell J."/>
            <person name="Lester P.J."/>
            <person name="Dearden P.K."/>
        </authorList>
    </citation>
    <scope>NUCLEOTIDE SEQUENCE</scope>
    <source>
        <strain evidence="2">Marl-1</strain>
    </source>
</reference>
<evidence type="ECO:0000313" key="2">
    <source>
        <dbReference type="EMBL" id="KAF7382073.1"/>
    </source>
</evidence>